<evidence type="ECO:0000259" key="3">
    <source>
        <dbReference type="Pfam" id="PF26526"/>
    </source>
</evidence>
<dbReference type="EMBL" id="VIVQ01000005">
    <property type="protein sequence ID" value="TWE07370.1"/>
    <property type="molecule type" value="Genomic_DNA"/>
</dbReference>
<feature type="transmembrane region" description="Helical" evidence="2">
    <location>
        <begin position="14"/>
        <end position="34"/>
    </location>
</feature>
<dbReference type="AlphaFoldDB" id="A0A561DVK0"/>
<evidence type="ECO:0000313" key="5">
    <source>
        <dbReference type="Proteomes" id="UP000318297"/>
    </source>
</evidence>
<dbReference type="Pfam" id="PF26526">
    <property type="entry name" value="DUF8175"/>
    <property type="match status" value="1"/>
</dbReference>
<dbReference type="Proteomes" id="UP000318297">
    <property type="component" value="Unassembled WGS sequence"/>
</dbReference>
<feature type="compositionally biased region" description="Low complexity" evidence="1">
    <location>
        <begin position="40"/>
        <end position="76"/>
    </location>
</feature>
<evidence type="ECO:0000313" key="4">
    <source>
        <dbReference type="EMBL" id="TWE07370.1"/>
    </source>
</evidence>
<protein>
    <recommendedName>
        <fullName evidence="3">DUF8175 domain-containing protein</fullName>
    </recommendedName>
</protein>
<keyword evidence="2" id="KW-0472">Membrane</keyword>
<reference evidence="4 5" key="1">
    <citation type="submission" date="2019-06" db="EMBL/GenBank/DDBJ databases">
        <title>Sequencing the genomes of 1000 actinobacteria strains.</title>
        <authorList>
            <person name="Klenk H.-P."/>
        </authorList>
    </citation>
    <scope>NUCLEOTIDE SEQUENCE [LARGE SCALE GENOMIC DNA]</scope>
    <source>
        <strain evidence="4 5">DSM 19560</strain>
    </source>
</reference>
<evidence type="ECO:0000256" key="1">
    <source>
        <dbReference type="SAM" id="MobiDB-lite"/>
    </source>
</evidence>
<feature type="domain" description="DUF8175" evidence="3">
    <location>
        <begin position="67"/>
        <end position="244"/>
    </location>
</feature>
<dbReference type="OrthoDB" id="4428031at2"/>
<organism evidence="4 5">
    <name type="scientific">Rudaeicoccus suwonensis</name>
    <dbReference type="NCBI Taxonomy" id="657409"/>
    <lineage>
        <taxon>Bacteria</taxon>
        <taxon>Bacillati</taxon>
        <taxon>Actinomycetota</taxon>
        <taxon>Actinomycetes</taxon>
        <taxon>Micrococcales</taxon>
        <taxon>Dermacoccaceae</taxon>
        <taxon>Rudaeicoccus</taxon>
    </lineage>
</organism>
<comment type="caution">
    <text evidence="4">The sequence shown here is derived from an EMBL/GenBank/DDBJ whole genome shotgun (WGS) entry which is preliminary data.</text>
</comment>
<accession>A0A561DVK0</accession>
<dbReference type="RefSeq" id="WP_145230601.1">
    <property type="nucleotide sequence ID" value="NZ_VIVQ01000005.1"/>
</dbReference>
<proteinExistence type="predicted"/>
<feature type="region of interest" description="Disordered" evidence="1">
    <location>
        <begin position="40"/>
        <end position="120"/>
    </location>
</feature>
<evidence type="ECO:0000256" key="2">
    <source>
        <dbReference type="SAM" id="Phobius"/>
    </source>
</evidence>
<gene>
    <name evidence="4" type="ORF">BKA23_3383</name>
</gene>
<dbReference type="InterPro" id="IPR058488">
    <property type="entry name" value="DUF8175"/>
</dbReference>
<sequence>MEHDNDQPGISSRWVALGGGVLAIAIIGGGWVALTGNGSSTKTSAPTTTVTVAPGSSSPGAGTSTGTASSASTPAARTGCGFPAAWDATPASSAPQVTWQQVGGLSAPTSPQLGPGKVSGPDGAIRQCYQHSPTGAVMAAANIAIGASDPLAGNEVVEKQFTPGPGKQQVLDQQGEEGTATIAGFQVEACEPAKCLISIAVSGGGNYGAATVPLVWSGGDWMVDGTVTGISAGQPLSSLAGYVPFSPGLAS</sequence>
<name>A0A561DVK0_9MICO</name>
<feature type="compositionally biased region" description="Polar residues" evidence="1">
    <location>
        <begin position="90"/>
        <end position="112"/>
    </location>
</feature>
<keyword evidence="2" id="KW-1133">Transmembrane helix</keyword>
<keyword evidence="5" id="KW-1185">Reference proteome</keyword>
<keyword evidence="2" id="KW-0812">Transmembrane</keyword>